<protein>
    <submittedName>
        <fullName evidence="1">Uncharacterized protein</fullName>
    </submittedName>
</protein>
<dbReference type="Proteomes" id="UP001189624">
    <property type="component" value="Chromosome 11"/>
</dbReference>
<accession>A0AA86W5E1</accession>
<dbReference type="Gramene" id="rna-AYBTSS11_LOCUS31144">
    <property type="protein sequence ID" value="CAJ1978938.1"/>
    <property type="gene ID" value="gene-AYBTSS11_LOCUS31144"/>
</dbReference>
<organism evidence="1 2">
    <name type="scientific">Sphenostylis stenocarpa</name>
    <dbReference type="NCBI Taxonomy" id="92480"/>
    <lineage>
        <taxon>Eukaryota</taxon>
        <taxon>Viridiplantae</taxon>
        <taxon>Streptophyta</taxon>
        <taxon>Embryophyta</taxon>
        <taxon>Tracheophyta</taxon>
        <taxon>Spermatophyta</taxon>
        <taxon>Magnoliopsida</taxon>
        <taxon>eudicotyledons</taxon>
        <taxon>Gunneridae</taxon>
        <taxon>Pentapetalae</taxon>
        <taxon>rosids</taxon>
        <taxon>fabids</taxon>
        <taxon>Fabales</taxon>
        <taxon>Fabaceae</taxon>
        <taxon>Papilionoideae</taxon>
        <taxon>50 kb inversion clade</taxon>
        <taxon>NPAAA clade</taxon>
        <taxon>indigoferoid/millettioid clade</taxon>
        <taxon>Phaseoleae</taxon>
        <taxon>Sphenostylis</taxon>
    </lineage>
</organism>
<gene>
    <name evidence="1" type="ORF">AYBTSS11_LOCUS31144</name>
</gene>
<evidence type="ECO:0000313" key="2">
    <source>
        <dbReference type="Proteomes" id="UP001189624"/>
    </source>
</evidence>
<name>A0AA86W5E1_9FABA</name>
<keyword evidence="2" id="KW-1185">Reference proteome</keyword>
<dbReference type="EMBL" id="OY731408">
    <property type="protein sequence ID" value="CAJ1978938.1"/>
    <property type="molecule type" value="Genomic_DNA"/>
</dbReference>
<reference evidence="1" key="1">
    <citation type="submission" date="2023-10" db="EMBL/GenBank/DDBJ databases">
        <authorList>
            <person name="Domelevo Entfellner J.-B."/>
        </authorList>
    </citation>
    <scope>NUCLEOTIDE SEQUENCE</scope>
</reference>
<proteinExistence type="predicted"/>
<evidence type="ECO:0000313" key="1">
    <source>
        <dbReference type="EMBL" id="CAJ1978938.1"/>
    </source>
</evidence>
<dbReference type="AlphaFoldDB" id="A0AA86W5E1"/>
<sequence>MCQNYYNTTHVVPHNNTVDAYPAINVGIKGRLRSNFKPIPPTDHRHVPFDALDSTTPLGLKWYRLFFKHLSFLMAGFEQQVKDRAKELKVLLKKGVKIVGDSCKKGWNKVKHIKR</sequence>